<sequence length="203" mass="22431">MAKLPASFYQNEDVVEVARQLLGKMLFTNIDGKLTGGIITETEAYDGVVDKACHAYGGRNTNRTATMYLAGGVTYVYLCYGIHHLLNVVSGTAGNPQAVLIRAIEPTEGIELMLERRKMEKLASRITAGPGALSKALGIDRQLNAKELSANEIWIEDSDRQYTEDEIAATTRIGVAYAQEHALWPFRFYLKGNKYVSKPNNLN</sequence>
<dbReference type="GO" id="GO:0006284">
    <property type="term" value="P:base-excision repair"/>
    <property type="evidence" value="ECO:0007669"/>
    <property type="project" value="InterPro"/>
</dbReference>
<evidence type="ECO:0000256" key="1">
    <source>
        <dbReference type="ARBA" id="ARBA00009232"/>
    </source>
</evidence>
<dbReference type="RefSeq" id="WP_113645888.1">
    <property type="nucleotide sequence ID" value="NZ_QMHN01000001.1"/>
</dbReference>
<organism evidence="6 7">
    <name type="scientific">Pedobacter chitinilyticus</name>
    <dbReference type="NCBI Taxonomy" id="2233776"/>
    <lineage>
        <taxon>Bacteria</taxon>
        <taxon>Pseudomonadati</taxon>
        <taxon>Bacteroidota</taxon>
        <taxon>Sphingobacteriia</taxon>
        <taxon>Sphingobacteriales</taxon>
        <taxon>Sphingobacteriaceae</taxon>
        <taxon>Pedobacter</taxon>
    </lineage>
</organism>
<dbReference type="PANTHER" id="PTHR10429:SF0">
    <property type="entry name" value="DNA-3-METHYLADENINE GLYCOSYLASE"/>
    <property type="match status" value="1"/>
</dbReference>
<comment type="caution">
    <text evidence="6">The sequence shown here is derived from an EMBL/GenBank/DDBJ whole genome shotgun (WGS) entry which is preliminary data.</text>
</comment>
<dbReference type="AlphaFoldDB" id="A0A3S3R8J4"/>
<dbReference type="InterPro" id="IPR011034">
    <property type="entry name" value="Formyl_transferase-like_C_sf"/>
</dbReference>
<keyword evidence="2 5" id="KW-0227">DNA damage</keyword>
<dbReference type="InterPro" id="IPR036995">
    <property type="entry name" value="MPG_sf"/>
</dbReference>
<dbReference type="PANTHER" id="PTHR10429">
    <property type="entry name" value="DNA-3-METHYLADENINE GLYCOSYLASE"/>
    <property type="match status" value="1"/>
</dbReference>
<dbReference type="GO" id="GO:0003905">
    <property type="term" value="F:alkylbase DNA N-glycosylase activity"/>
    <property type="evidence" value="ECO:0007669"/>
    <property type="project" value="InterPro"/>
</dbReference>
<dbReference type="GO" id="GO:0003677">
    <property type="term" value="F:DNA binding"/>
    <property type="evidence" value="ECO:0007669"/>
    <property type="project" value="InterPro"/>
</dbReference>
<dbReference type="Proteomes" id="UP000284120">
    <property type="component" value="Unassembled WGS sequence"/>
</dbReference>
<dbReference type="OrthoDB" id="9794313at2"/>
<dbReference type="Gene3D" id="3.10.300.10">
    <property type="entry name" value="Methylpurine-DNA glycosylase (MPG)"/>
    <property type="match status" value="1"/>
</dbReference>
<evidence type="ECO:0000256" key="4">
    <source>
        <dbReference type="ARBA" id="ARBA00023204"/>
    </source>
</evidence>
<dbReference type="FunFam" id="3.10.300.10:FF:000001">
    <property type="entry name" value="Putative 3-methyladenine DNA glycosylase"/>
    <property type="match status" value="1"/>
</dbReference>
<reference evidence="6 7" key="1">
    <citation type="submission" date="2018-06" db="EMBL/GenBank/DDBJ databases">
        <title>Pedobacter endophyticus sp. nov., an endophytic bacterium isolated from a leaf of Triticum aestivum.</title>
        <authorList>
            <person name="Zhang L."/>
        </authorList>
    </citation>
    <scope>NUCLEOTIDE SEQUENCE [LARGE SCALE GENOMIC DNA]</scope>
    <source>
        <strain evidence="6 7">CM134L-2</strain>
    </source>
</reference>
<evidence type="ECO:0000256" key="3">
    <source>
        <dbReference type="ARBA" id="ARBA00022801"/>
    </source>
</evidence>
<comment type="similarity">
    <text evidence="1 5">Belongs to the DNA glycosylase MPG family.</text>
</comment>
<gene>
    <name evidence="6" type="ORF">DPV69_03370</name>
</gene>
<evidence type="ECO:0000256" key="5">
    <source>
        <dbReference type="HAMAP-Rule" id="MF_00527"/>
    </source>
</evidence>
<keyword evidence="7" id="KW-1185">Reference proteome</keyword>
<protein>
    <recommendedName>
        <fullName evidence="5">Putative 3-methyladenine DNA glycosylase</fullName>
        <ecNumber evidence="5">3.2.2.-</ecNumber>
    </recommendedName>
</protein>
<proteinExistence type="inferred from homology"/>
<evidence type="ECO:0000313" key="6">
    <source>
        <dbReference type="EMBL" id="RWU10393.1"/>
    </source>
</evidence>
<dbReference type="InterPro" id="IPR003180">
    <property type="entry name" value="MPG"/>
</dbReference>
<name>A0A3S3R8J4_9SPHI</name>
<dbReference type="NCBIfam" id="TIGR00567">
    <property type="entry name" value="3mg"/>
    <property type="match status" value="1"/>
</dbReference>
<dbReference type="Pfam" id="PF02245">
    <property type="entry name" value="Pur_DNA_glyco"/>
    <property type="match status" value="1"/>
</dbReference>
<dbReference type="EC" id="3.2.2.-" evidence="5"/>
<evidence type="ECO:0000313" key="7">
    <source>
        <dbReference type="Proteomes" id="UP000284120"/>
    </source>
</evidence>
<keyword evidence="4 5" id="KW-0234">DNA repair</keyword>
<evidence type="ECO:0000256" key="2">
    <source>
        <dbReference type="ARBA" id="ARBA00022763"/>
    </source>
</evidence>
<keyword evidence="3 5" id="KW-0378">Hydrolase</keyword>
<dbReference type="HAMAP" id="MF_00527">
    <property type="entry name" value="3MGH"/>
    <property type="match status" value="1"/>
</dbReference>
<dbReference type="SUPFAM" id="SSF50486">
    <property type="entry name" value="FMT C-terminal domain-like"/>
    <property type="match status" value="1"/>
</dbReference>
<accession>A0A3S3R8J4</accession>
<dbReference type="EMBL" id="SAYW01000001">
    <property type="protein sequence ID" value="RWU10393.1"/>
    <property type="molecule type" value="Genomic_DNA"/>
</dbReference>
<dbReference type="CDD" id="cd00540">
    <property type="entry name" value="AAG"/>
    <property type="match status" value="1"/>
</dbReference>